<dbReference type="KEGG" id="cqu:CpipJ_CPIJ001592"/>
<evidence type="ECO:0000313" key="3">
    <source>
        <dbReference type="Proteomes" id="UP000002320"/>
    </source>
</evidence>
<dbReference type="EMBL" id="DS231829">
    <property type="protein sequence ID" value="EDS30351.1"/>
    <property type="molecule type" value="Genomic_DNA"/>
</dbReference>
<dbReference type="Proteomes" id="UP000002320">
    <property type="component" value="Unassembled WGS sequence"/>
</dbReference>
<dbReference type="EnsemblMetazoa" id="CPIJ001592-RA">
    <property type="protein sequence ID" value="CPIJ001592-PA"/>
    <property type="gene ID" value="CPIJ001592"/>
</dbReference>
<organism>
    <name type="scientific">Culex quinquefasciatus</name>
    <name type="common">Southern house mosquito</name>
    <name type="synonym">Culex pungens</name>
    <dbReference type="NCBI Taxonomy" id="7176"/>
    <lineage>
        <taxon>Eukaryota</taxon>
        <taxon>Metazoa</taxon>
        <taxon>Ecdysozoa</taxon>
        <taxon>Arthropoda</taxon>
        <taxon>Hexapoda</taxon>
        <taxon>Insecta</taxon>
        <taxon>Pterygota</taxon>
        <taxon>Neoptera</taxon>
        <taxon>Endopterygota</taxon>
        <taxon>Diptera</taxon>
        <taxon>Nematocera</taxon>
        <taxon>Culicoidea</taxon>
        <taxon>Culicidae</taxon>
        <taxon>Culicinae</taxon>
        <taxon>Culicini</taxon>
        <taxon>Culex</taxon>
        <taxon>Culex</taxon>
    </lineage>
</organism>
<gene>
    <name evidence="2" type="primary">6032485</name>
    <name evidence="1" type="ORF">CpipJ_CPIJ001592</name>
</gene>
<reference evidence="1" key="1">
    <citation type="submission" date="2007-03" db="EMBL/GenBank/DDBJ databases">
        <title>Annotation of Culex pipiens quinquefasciatus.</title>
        <authorList>
            <consortium name="The Broad Institute Genome Sequencing Platform"/>
            <person name="Atkinson P.W."/>
            <person name="Hemingway J."/>
            <person name="Christensen B.M."/>
            <person name="Higgs S."/>
            <person name="Kodira C."/>
            <person name="Hannick L."/>
            <person name="Megy K."/>
            <person name="O'Leary S."/>
            <person name="Pearson M."/>
            <person name="Haas B.J."/>
            <person name="Mauceli E."/>
            <person name="Wortman J.R."/>
            <person name="Lee N.H."/>
            <person name="Guigo R."/>
            <person name="Stanke M."/>
            <person name="Alvarado L."/>
            <person name="Amedeo P."/>
            <person name="Antoine C.H."/>
            <person name="Arensburger P."/>
            <person name="Bidwell S.L."/>
            <person name="Crawford M."/>
            <person name="Camaro F."/>
            <person name="Devon K."/>
            <person name="Engels R."/>
            <person name="Hammond M."/>
            <person name="Howarth C."/>
            <person name="Koehrsen M."/>
            <person name="Lawson D."/>
            <person name="Montgomery P."/>
            <person name="Nene V."/>
            <person name="Nusbaum C."/>
            <person name="Puiu D."/>
            <person name="Romero-Severson J."/>
            <person name="Severson D.W."/>
            <person name="Shumway M."/>
            <person name="Sisk P."/>
            <person name="Stolte C."/>
            <person name="Zeng Q."/>
            <person name="Eisenstadt E."/>
            <person name="Fraser-Liggett C."/>
            <person name="Strausberg R."/>
            <person name="Galagan J."/>
            <person name="Birren B."/>
            <person name="Collins F.H."/>
        </authorList>
    </citation>
    <scope>NUCLEOTIDE SEQUENCE [LARGE SCALE GENOMIC DNA]</scope>
    <source>
        <strain evidence="1">JHB</strain>
    </source>
</reference>
<proteinExistence type="predicted"/>
<name>B0W2Z2_CULQU</name>
<dbReference type="HOGENOM" id="CLU_3208132_0_0_1"/>
<protein>
    <submittedName>
        <fullName evidence="1 2">Uncharacterized protein</fullName>
    </submittedName>
</protein>
<evidence type="ECO:0000313" key="1">
    <source>
        <dbReference type="EMBL" id="EDS30351.1"/>
    </source>
</evidence>
<dbReference type="VEuPathDB" id="VectorBase:CPIJ001592"/>
<dbReference type="AlphaFoldDB" id="B0W2Z2"/>
<dbReference type="InParanoid" id="B0W2Z2"/>
<accession>B0W2Z2</accession>
<evidence type="ECO:0000313" key="2">
    <source>
        <dbReference type="EnsemblMetazoa" id="CPIJ001592-PA"/>
    </source>
</evidence>
<reference evidence="2" key="2">
    <citation type="submission" date="2020-05" db="UniProtKB">
        <authorList>
            <consortium name="EnsemblMetazoa"/>
        </authorList>
    </citation>
    <scope>IDENTIFICATION</scope>
    <source>
        <strain evidence="2">JHB</strain>
    </source>
</reference>
<sequence>MVQVFPGVAQNVDLGQHWRCAELLRGFKKAKMVLPLLPCRLVEEG</sequence>
<keyword evidence="3" id="KW-1185">Reference proteome</keyword>